<comment type="caution">
    <text evidence="6">The sequence shown here is derived from an EMBL/GenBank/DDBJ whole genome shotgun (WGS) entry which is preliminary data.</text>
</comment>
<dbReference type="InterPro" id="IPR036869">
    <property type="entry name" value="J_dom_sf"/>
</dbReference>
<dbReference type="NCBIfam" id="TIGR00714">
    <property type="entry name" value="hscB"/>
    <property type="match status" value="1"/>
</dbReference>
<dbReference type="PANTHER" id="PTHR14021:SF15">
    <property type="entry name" value="IRON-SULFUR CLUSTER CO-CHAPERONE PROTEIN HSCB"/>
    <property type="match status" value="1"/>
</dbReference>
<dbReference type="InterPro" id="IPR009073">
    <property type="entry name" value="HscB_oligo_C"/>
</dbReference>
<evidence type="ECO:0000256" key="1">
    <source>
        <dbReference type="ARBA" id="ARBA00010476"/>
    </source>
</evidence>
<dbReference type="InterPro" id="IPR001623">
    <property type="entry name" value="DnaJ_domain"/>
</dbReference>
<dbReference type="SUPFAM" id="SSF47144">
    <property type="entry name" value="HSC20 (HSCB), C-terminal oligomerisation domain"/>
    <property type="match status" value="1"/>
</dbReference>
<dbReference type="Gene3D" id="1.10.287.110">
    <property type="entry name" value="DnaJ domain"/>
    <property type="match status" value="1"/>
</dbReference>
<feature type="region of interest" description="Disordered" evidence="4">
    <location>
        <begin position="65"/>
        <end position="93"/>
    </location>
</feature>
<dbReference type="Proteomes" id="UP000193689">
    <property type="component" value="Unassembled WGS sequence"/>
</dbReference>
<dbReference type="SUPFAM" id="SSF46565">
    <property type="entry name" value="Chaperone J-domain"/>
    <property type="match status" value="1"/>
</dbReference>
<sequence>MRSSMLSRGRQLGRICDGCRQERNFTTAPNLAPVCSRATQSYVQSSSITSSHARLTIPSQIRWLSTSSTPTSSSSAEQPSPDAATTSSFKPQPPQTYYDIFPLSLPAGPPPDGPFEIDVRALRREFLQLQGKAHPDLHPPSMKARAEAMSARINEAFKTLSSPLLRAQYLLSLQGLDVANDETAKVEDPALLMEVMEAREEVEEAEEESELEALRRRNEERERESEGVLAGCFGEGDWEGAVRECVRLRYWCNIKESIHNWERGKPIILEH</sequence>
<organism evidence="6 7">
    <name type="scientific">Pseudomassariella vexata</name>
    <dbReference type="NCBI Taxonomy" id="1141098"/>
    <lineage>
        <taxon>Eukaryota</taxon>
        <taxon>Fungi</taxon>
        <taxon>Dikarya</taxon>
        <taxon>Ascomycota</taxon>
        <taxon>Pezizomycotina</taxon>
        <taxon>Sordariomycetes</taxon>
        <taxon>Xylariomycetidae</taxon>
        <taxon>Amphisphaeriales</taxon>
        <taxon>Pseudomassariaceae</taxon>
        <taxon>Pseudomassariella</taxon>
    </lineage>
</organism>
<comment type="similarity">
    <text evidence="1">Belongs to the HscB family.</text>
</comment>
<reference evidence="6 7" key="1">
    <citation type="submission" date="2016-07" db="EMBL/GenBank/DDBJ databases">
        <title>Pervasive Adenine N6-methylation of Active Genes in Fungi.</title>
        <authorList>
            <consortium name="DOE Joint Genome Institute"/>
            <person name="Mondo S.J."/>
            <person name="Dannebaum R.O."/>
            <person name="Kuo R.C."/>
            <person name="Labutti K."/>
            <person name="Haridas S."/>
            <person name="Kuo A."/>
            <person name="Salamov A."/>
            <person name="Ahrendt S.R."/>
            <person name="Lipzen A."/>
            <person name="Sullivan W."/>
            <person name="Andreopoulos W.B."/>
            <person name="Clum A."/>
            <person name="Lindquist E."/>
            <person name="Daum C."/>
            <person name="Ramamoorthy G.K."/>
            <person name="Gryganskyi A."/>
            <person name="Culley D."/>
            <person name="Magnuson J.K."/>
            <person name="James T.Y."/>
            <person name="O'Malley M.A."/>
            <person name="Stajich J.E."/>
            <person name="Spatafora J.W."/>
            <person name="Visel A."/>
            <person name="Grigoriev I.V."/>
        </authorList>
    </citation>
    <scope>NUCLEOTIDE SEQUENCE [LARGE SCALE GENOMIC DNA]</scope>
    <source>
        <strain evidence="6 7">CBS 129021</strain>
    </source>
</reference>
<keyword evidence="7" id="KW-1185">Reference proteome</keyword>
<dbReference type="PANTHER" id="PTHR14021">
    <property type="entry name" value="IRON-SULFUR CLUSTER CO-CHAPERONE PROTEIN HSCB"/>
    <property type="match status" value="1"/>
</dbReference>
<dbReference type="Gene3D" id="1.20.1280.20">
    <property type="entry name" value="HscB, C-terminal domain"/>
    <property type="match status" value="1"/>
</dbReference>
<dbReference type="InterPro" id="IPR036386">
    <property type="entry name" value="HscB_C_sf"/>
</dbReference>
<feature type="coiled-coil region" evidence="3">
    <location>
        <begin position="188"/>
        <end position="224"/>
    </location>
</feature>
<dbReference type="InParanoid" id="A0A1Y2DDZ9"/>
<dbReference type="InterPro" id="IPR004640">
    <property type="entry name" value="HscB"/>
</dbReference>
<dbReference type="RefSeq" id="XP_040710763.1">
    <property type="nucleotide sequence ID" value="XM_040863101.1"/>
</dbReference>
<evidence type="ECO:0000313" key="6">
    <source>
        <dbReference type="EMBL" id="ORY57513.1"/>
    </source>
</evidence>
<dbReference type="SMART" id="SM00271">
    <property type="entry name" value="DnaJ"/>
    <property type="match status" value="1"/>
</dbReference>
<keyword evidence="3" id="KW-0175">Coiled coil</keyword>
<gene>
    <name evidence="6" type="ORF">BCR38DRAFT_478260</name>
</gene>
<dbReference type="GO" id="GO:0044571">
    <property type="term" value="P:[2Fe-2S] cluster assembly"/>
    <property type="evidence" value="ECO:0007669"/>
    <property type="project" value="InterPro"/>
</dbReference>
<evidence type="ECO:0000256" key="4">
    <source>
        <dbReference type="SAM" id="MobiDB-lite"/>
    </source>
</evidence>
<accession>A0A1Y2DDZ9</accession>
<dbReference type="FunCoup" id="A0A1Y2DDZ9">
    <property type="interactions" value="343"/>
</dbReference>
<dbReference type="EMBL" id="MCFJ01000019">
    <property type="protein sequence ID" value="ORY57513.1"/>
    <property type="molecule type" value="Genomic_DNA"/>
</dbReference>
<evidence type="ECO:0000256" key="2">
    <source>
        <dbReference type="ARBA" id="ARBA00023186"/>
    </source>
</evidence>
<dbReference type="GO" id="GO:0005739">
    <property type="term" value="C:mitochondrion"/>
    <property type="evidence" value="ECO:0007669"/>
    <property type="project" value="TreeGrafter"/>
</dbReference>
<name>A0A1Y2DDZ9_9PEZI</name>
<dbReference type="GO" id="GO:0051259">
    <property type="term" value="P:protein complex oligomerization"/>
    <property type="evidence" value="ECO:0007669"/>
    <property type="project" value="InterPro"/>
</dbReference>
<keyword evidence="2" id="KW-0143">Chaperone</keyword>
<protein>
    <submittedName>
        <fullName evidence="6">Co-chaperone HscB, C-terminal oligomerization domain-containing protein</fullName>
    </submittedName>
</protein>
<dbReference type="STRING" id="1141098.A0A1Y2DDZ9"/>
<dbReference type="Pfam" id="PF07743">
    <property type="entry name" value="HSCB_C"/>
    <property type="match status" value="1"/>
</dbReference>
<dbReference type="GO" id="GO:0051087">
    <property type="term" value="F:protein-folding chaperone binding"/>
    <property type="evidence" value="ECO:0007669"/>
    <property type="project" value="InterPro"/>
</dbReference>
<feature type="domain" description="J" evidence="5">
    <location>
        <begin position="96"/>
        <end position="173"/>
    </location>
</feature>
<evidence type="ECO:0000256" key="3">
    <source>
        <dbReference type="SAM" id="Coils"/>
    </source>
</evidence>
<evidence type="ECO:0000313" key="7">
    <source>
        <dbReference type="Proteomes" id="UP000193689"/>
    </source>
</evidence>
<evidence type="ECO:0000259" key="5">
    <source>
        <dbReference type="PROSITE" id="PS50076"/>
    </source>
</evidence>
<feature type="compositionally biased region" description="Low complexity" evidence="4">
    <location>
        <begin position="65"/>
        <end position="84"/>
    </location>
</feature>
<dbReference type="GeneID" id="63779313"/>
<dbReference type="GO" id="GO:0001671">
    <property type="term" value="F:ATPase activator activity"/>
    <property type="evidence" value="ECO:0007669"/>
    <property type="project" value="InterPro"/>
</dbReference>
<dbReference type="AlphaFoldDB" id="A0A1Y2DDZ9"/>
<proteinExistence type="inferred from homology"/>
<dbReference type="PROSITE" id="PS50076">
    <property type="entry name" value="DNAJ_2"/>
    <property type="match status" value="1"/>
</dbReference>
<dbReference type="OrthoDB" id="448954at2759"/>